<comment type="subcellular location">
    <subcellularLocation>
        <location evidence="6">Cell membrane</location>
        <topology evidence="6">Multi-pass membrane protein</topology>
    </subcellularLocation>
    <subcellularLocation>
        <location evidence="1">Membrane</location>
        <topology evidence="1">Multi-pass membrane protein</topology>
    </subcellularLocation>
</comment>
<evidence type="ECO:0000256" key="3">
    <source>
        <dbReference type="ARBA" id="ARBA00022692"/>
    </source>
</evidence>
<reference evidence="7 8" key="1">
    <citation type="submission" date="2018-06" db="EMBL/GenBank/DDBJ databases">
        <title>Paenibacillus montanisoli sp. nov., isolated from mountain area soil.</title>
        <authorList>
            <person name="Wu M."/>
        </authorList>
    </citation>
    <scope>NUCLEOTIDE SEQUENCE [LARGE SCALE GENOMIC DNA]</scope>
    <source>
        <strain evidence="7 8">RA17</strain>
    </source>
</reference>
<comment type="caution">
    <text evidence="7">The sequence shown here is derived from an EMBL/GenBank/DDBJ whole genome shotgun (WGS) entry which is preliminary data.</text>
</comment>
<gene>
    <name evidence="7" type="ORF">DL346_24120</name>
</gene>
<dbReference type="PANTHER" id="PTHR43701:SF2">
    <property type="entry name" value="MEMBRANE TRANSPORTER PROTEIN YJNA-RELATED"/>
    <property type="match status" value="1"/>
</dbReference>
<evidence type="ECO:0000256" key="6">
    <source>
        <dbReference type="RuleBase" id="RU363041"/>
    </source>
</evidence>
<keyword evidence="3 6" id="KW-0812">Transmembrane</keyword>
<dbReference type="Proteomes" id="UP000249260">
    <property type="component" value="Unassembled WGS sequence"/>
</dbReference>
<keyword evidence="5 6" id="KW-0472">Membrane</keyword>
<feature type="transmembrane region" description="Helical" evidence="6">
    <location>
        <begin position="58"/>
        <end position="79"/>
    </location>
</feature>
<evidence type="ECO:0000256" key="5">
    <source>
        <dbReference type="ARBA" id="ARBA00023136"/>
    </source>
</evidence>
<dbReference type="AlphaFoldDB" id="A0A328U2L0"/>
<feature type="transmembrane region" description="Helical" evidence="6">
    <location>
        <begin position="203"/>
        <end position="225"/>
    </location>
</feature>
<evidence type="ECO:0000256" key="4">
    <source>
        <dbReference type="ARBA" id="ARBA00022989"/>
    </source>
</evidence>
<name>A0A328U2L0_9BACL</name>
<keyword evidence="4 6" id="KW-1133">Transmembrane helix</keyword>
<dbReference type="PANTHER" id="PTHR43701">
    <property type="entry name" value="MEMBRANE TRANSPORTER PROTEIN MJ0441-RELATED"/>
    <property type="match status" value="1"/>
</dbReference>
<dbReference type="InterPro" id="IPR051598">
    <property type="entry name" value="TSUP/Inactive_protease-like"/>
</dbReference>
<evidence type="ECO:0000256" key="1">
    <source>
        <dbReference type="ARBA" id="ARBA00004141"/>
    </source>
</evidence>
<comment type="similarity">
    <text evidence="2 6">Belongs to the 4-toluene sulfonate uptake permease (TSUP) (TC 2.A.102) family.</text>
</comment>
<feature type="transmembrane region" description="Helical" evidence="6">
    <location>
        <begin position="15"/>
        <end position="46"/>
    </location>
</feature>
<feature type="transmembrane region" description="Helical" evidence="6">
    <location>
        <begin position="91"/>
        <end position="112"/>
    </location>
</feature>
<proteinExistence type="inferred from homology"/>
<accession>A0A328U2L0</accession>
<feature type="transmembrane region" description="Helical" evidence="6">
    <location>
        <begin position="231"/>
        <end position="252"/>
    </location>
</feature>
<dbReference type="OrthoDB" id="9780109at2"/>
<keyword evidence="8" id="KW-1185">Reference proteome</keyword>
<evidence type="ECO:0000313" key="8">
    <source>
        <dbReference type="Proteomes" id="UP000249260"/>
    </source>
</evidence>
<dbReference type="Pfam" id="PF01925">
    <property type="entry name" value="TauE"/>
    <property type="match status" value="1"/>
</dbReference>
<keyword evidence="6" id="KW-1003">Cell membrane</keyword>
<evidence type="ECO:0000313" key="7">
    <source>
        <dbReference type="EMBL" id="RAP74156.1"/>
    </source>
</evidence>
<sequence length="278" mass="29753">MLQPDALLWDIPTLLLLFALGLIASTFGAIVGLGGGVIIVPALLLLGPSMLGMTIDTAMAVGVSLGVLVFTSLTSTLTFMKERKTDLRCALFFSLSSAPMSMVGASLTSLFHPEAFRRAFGVFMLFMVVLLLLRHRMKPFSGTWRYVRTFTDPSGSEHQYGYSLLPALLIGGAVGLISGLLGIGGGVLLIPAMVLLFRFPPHIATATSMSVILVSALFGSGMHLYRGEWDWQLVLPLAPGALLGGYLGAIVSRRIGSKMLIRIMCAALAFFALRMILT</sequence>
<dbReference type="InterPro" id="IPR002781">
    <property type="entry name" value="TM_pro_TauE-like"/>
</dbReference>
<organism evidence="7 8">
    <name type="scientific">Paenibacillus montanisoli</name>
    <dbReference type="NCBI Taxonomy" id="2081970"/>
    <lineage>
        <taxon>Bacteria</taxon>
        <taxon>Bacillati</taxon>
        <taxon>Bacillota</taxon>
        <taxon>Bacilli</taxon>
        <taxon>Bacillales</taxon>
        <taxon>Paenibacillaceae</taxon>
        <taxon>Paenibacillus</taxon>
    </lineage>
</organism>
<dbReference type="EMBL" id="QLUW01000005">
    <property type="protein sequence ID" value="RAP74156.1"/>
    <property type="molecule type" value="Genomic_DNA"/>
</dbReference>
<dbReference type="GO" id="GO:0005886">
    <property type="term" value="C:plasma membrane"/>
    <property type="evidence" value="ECO:0007669"/>
    <property type="project" value="UniProtKB-SubCell"/>
</dbReference>
<feature type="transmembrane region" description="Helical" evidence="6">
    <location>
        <begin position="167"/>
        <end position="196"/>
    </location>
</feature>
<feature type="transmembrane region" description="Helical" evidence="6">
    <location>
        <begin position="259"/>
        <end position="277"/>
    </location>
</feature>
<dbReference type="RefSeq" id="WP_112884944.1">
    <property type="nucleotide sequence ID" value="NZ_QLUW01000005.1"/>
</dbReference>
<feature type="transmembrane region" description="Helical" evidence="6">
    <location>
        <begin position="119"/>
        <end position="137"/>
    </location>
</feature>
<protein>
    <recommendedName>
        <fullName evidence="6">Probable membrane transporter protein</fullName>
    </recommendedName>
</protein>
<evidence type="ECO:0000256" key="2">
    <source>
        <dbReference type="ARBA" id="ARBA00009142"/>
    </source>
</evidence>